<proteinExistence type="predicted"/>
<comment type="caution">
    <text evidence="1">The sequence shown here is derived from an EMBL/GenBank/DDBJ whole genome shotgun (WGS) entry which is preliminary data.</text>
</comment>
<keyword evidence="2" id="KW-1185">Reference proteome</keyword>
<dbReference type="EMBL" id="JASBWR010000036">
    <property type="protein sequence ID" value="KAJ9105069.1"/>
    <property type="molecule type" value="Genomic_DNA"/>
</dbReference>
<organism evidence="1 2">
    <name type="scientific">Naganishia cerealis</name>
    <dbReference type="NCBI Taxonomy" id="610337"/>
    <lineage>
        <taxon>Eukaryota</taxon>
        <taxon>Fungi</taxon>
        <taxon>Dikarya</taxon>
        <taxon>Basidiomycota</taxon>
        <taxon>Agaricomycotina</taxon>
        <taxon>Tremellomycetes</taxon>
        <taxon>Filobasidiales</taxon>
        <taxon>Filobasidiaceae</taxon>
        <taxon>Naganishia</taxon>
    </lineage>
</organism>
<protein>
    <submittedName>
        <fullName evidence="1">Uncharacterized protein</fullName>
    </submittedName>
</protein>
<evidence type="ECO:0000313" key="2">
    <source>
        <dbReference type="Proteomes" id="UP001241377"/>
    </source>
</evidence>
<sequence>MGDNAAENSFCRFFENMPPRLAGTVRLFDRGDYFSAHGQDALMIASQVYKTTNVIKYLGSGATSKAASSTSNVNGMTAKGLPSLTLSMALAKGFLREALTSRQMRVEIWESSGGVRNASKWQLGKEASYFTASPGNLQQMEDLLFSNIDNLSSPLVMAVKLVLSNGGTTRTVGVAFADASARKLGVSEFLDDEMFSNLESLVIQLGIKECIIAETQETRANREGAWKGKKAEPIEIDGGDGEQTVQSSTKAVKGKAKDEHDLLKLIGVVERCGVVITEIQGGERDLVRPEKPC</sequence>
<accession>A0ACC2W006</accession>
<gene>
    <name evidence="1" type="ORF">QFC19_003701</name>
</gene>
<name>A0ACC2W006_9TREE</name>
<reference evidence="1" key="1">
    <citation type="submission" date="2023-04" db="EMBL/GenBank/DDBJ databases">
        <title>Draft Genome sequencing of Naganishia species isolated from polar environments using Oxford Nanopore Technology.</title>
        <authorList>
            <person name="Leo P."/>
            <person name="Venkateswaran K."/>
        </authorList>
    </citation>
    <scope>NUCLEOTIDE SEQUENCE</scope>
    <source>
        <strain evidence="1">MNA-CCFEE 5261</strain>
    </source>
</reference>
<evidence type="ECO:0000313" key="1">
    <source>
        <dbReference type="EMBL" id="KAJ9105069.1"/>
    </source>
</evidence>
<dbReference type="Proteomes" id="UP001241377">
    <property type="component" value="Unassembled WGS sequence"/>
</dbReference>